<sequence>MMYLWDLDIKEYLEELKKNDKIKGTFPCEILPQVENQLIELYQSYAMEAQAINKNKTSIYGIANKTKELVDLDARLYYLIIEILVSEKERTYAGVIEEFEKYYKTEYLEIDPDIPFTKLRLIH</sequence>
<protein>
    <submittedName>
        <fullName evidence="1">Uncharacterized protein</fullName>
    </submittedName>
</protein>
<dbReference type="EMBL" id="LEPB01000004">
    <property type="protein sequence ID" value="RCA10757.1"/>
    <property type="molecule type" value="Genomic_DNA"/>
</dbReference>
<reference evidence="1 2" key="1">
    <citation type="submission" date="2015-06" db="EMBL/GenBank/DDBJ databases">
        <title>The Genome Sequence of Enterococcus durans 4EA1.</title>
        <authorList>
            <consortium name="The Broad Institute Genomics Platform"/>
            <consortium name="The Broad Institute Genome Sequencing Center for Infectious Disease"/>
            <person name="Earl A.M."/>
            <person name="Van Tyne D."/>
            <person name="Lebreton F."/>
            <person name="Saavedra J.T."/>
            <person name="Gilmore M.S."/>
            <person name="Manson Mcguire A."/>
            <person name="Clock S."/>
            <person name="Crupain M."/>
            <person name="Rangan U."/>
            <person name="Young S."/>
            <person name="Abouelleil A."/>
            <person name="Cao P."/>
            <person name="Chapman S.B."/>
            <person name="Griggs A."/>
            <person name="Priest M."/>
            <person name="Shea T."/>
            <person name="Wortman J."/>
            <person name="Nusbaum C."/>
            <person name="Birren B."/>
        </authorList>
    </citation>
    <scope>NUCLEOTIDE SEQUENCE [LARGE SCALE GENOMIC DNA]</scope>
    <source>
        <strain evidence="1 2">4EA1</strain>
    </source>
</reference>
<gene>
    <name evidence="1" type="ORF">EA71_01510</name>
</gene>
<dbReference type="AlphaFoldDB" id="A0A367CDN2"/>
<proteinExistence type="predicted"/>
<dbReference type="STRING" id="53345.LIU_08715"/>
<dbReference type="Proteomes" id="UP000252797">
    <property type="component" value="Unassembled WGS sequence"/>
</dbReference>
<accession>A0A367CDN2</accession>
<evidence type="ECO:0000313" key="1">
    <source>
        <dbReference type="EMBL" id="RCA10757.1"/>
    </source>
</evidence>
<organism evidence="1 2">
    <name type="scientific">Enterococcus durans</name>
    <dbReference type="NCBI Taxonomy" id="53345"/>
    <lineage>
        <taxon>Bacteria</taxon>
        <taxon>Bacillati</taxon>
        <taxon>Bacillota</taxon>
        <taxon>Bacilli</taxon>
        <taxon>Lactobacillales</taxon>
        <taxon>Enterococcaceae</taxon>
        <taxon>Enterococcus</taxon>
    </lineage>
</organism>
<comment type="caution">
    <text evidence="1">The sequence shown here is derived from an EMBL/GenBank/DDBJ whole genome shotgun (WGS) entry which is preliminary data.</text>
</comment>
<evidence type="ECO:0000313" key="2">
    <source>
        <dbReference type="Proteomes" id="UP000252797"/>
    </source>
</evidence>
<name>A0A367CDN2_9ENTE</name>
<dbReference type="RefSeq" id="WP_113845683.1">
    <property type="nucleotide sequence ID" value="NZ_JADPAK010000006.1"/>
</dbReference>